<keyword evidence="3" id="KW-1185">Reference proteome</keyword>
<dbReference type="Pfam" id="PF03008">
    <property type="entry name" value="DUF234"/>
    <property type="match status" value="1"/>
</dbReference>
<accession>A0ABT6M492</accession>
<dbReference type="InterPro" id="IPR004256">
    <property type="entry name" value="DUF234"/>
</dbReference>
<dbReference type="InterPro" id="IPR031325">
    <property type="entry name" value="RHS_repeat"/>
</dbReference>
<gene>
    <name evidence="2" type="ORF">M2283_010271</name>
</gene>
<feature type="domain" description="DUF234" evidence="1">
    <location>
        <begin position="128"/>
        <end position="204"/>
    </location>
</feature>
<dbReference type="InterPro" id="IPR006530">
    <property type="entry name" value="YD"/>
</dbReference>
<sequence>MTLLRDRFGRLHSETLDGRTITYVYDALGRRTHRTTPSGAESVWTYDATGRRTTLTTSGRVLTFERDAAGRELTRHIADTATLTHTFDPLGRLTTQSLHVRNTGRAAPVDMPFQRAALPGRRPYLRFWLAFLAPHMAEIERMRGDLTLGRIREQWTAWRGRAVGPLIRDSVARLLPDQGLPAVPAMGGYWTRGTDIEIDLVGADRGPVAKRLLFLGSIK</sequence>
<dbReference type="Gene3D" id="2.180.10.10">
    <property type="entry name" value="RHS repeat-associated core"/>
    <property type="match status" value="1"/>
</dbReference>
<reference evidence="2 3" key="1">
    <citation type="submission" date="2023-04" db="EMBL/GenBank/DDBJ databases">
        <title>Forest soil microbial communities from Buena Vista Peninsula, Colon Province, Panama.</title>
        <authorList>
            <person name="Bouskill N."/>
        </authorList>
    </citation>
    <scope>NUCLEOTIDE SEQUENCE [LARGE SCALE GENOMIC DNA]</scope>
    <source>
        <strain evidence="2 3">GGS1</strain>
    </source>
</reference>
<evidence type="ECO:0000313" key="3">
    <source>
        <dbReference type="Proteomes" id="UP001160499"/>
    </source>
</evidence>
<dbReference type="NCBIfam" id="TIGR01643">
    <property type="entry name" value="YD_repeat_2x"/>
    <property type="match status" value="1"/>
</dbReference>
<dbReference type="EMBL" id="JARXVH010000050">
    <property type="protein sequence ID" value="MDH6222919.1"/>
    <property type="molecule type" value="Genomic_DNA"/>
</dbReference>
<evidence type="ECO:0000313" key="2">
    <source>
        <dbReference type="EMBL" id="MDH6222919.1"/>
    </source>
</evidence>
<dbReference type="Pfam" id="PF05593">
    <property type="entry name" value="RHS_repeat"/>
    <property type="match status" value="1"/>
</dbReference>
<dbReference type="Proteomes" id="UP001160499">
    <property type="component" value="Unassembled WGS sequence"/>
</dbReference>
<evidence type="ECO:0000259" key="1">
    <source>
        <dbReference type="Pfam" id="PF03008"/>
    </source>
</evidence>
<comment type="caution">
    <text evidence="2">The sequence shown here is derived from an EMBL/GenBank/DDBJ whole genome shotgun (WGS) entry which is preliminary data.</text>
</comment>
<organism evidence="2 3">
    <name type="scientific">Streptomyces pseudovenezuelae</name>
    <dbReference type="NCBI Taxonomy" id="67350"/>
    <lineage>
        <taxon>Bacteria</taxon>
        <taxon>Bacillati</taxon>
        <taxon>Actinomycetota</taxon>
        <taxon>Actinomycetes</taxon>
        <taxon>Kitasatosporales</taxon>
        <taxon>Streptomycetaceae</taxon>
        <taxon>Streptomyces</taxon>
        <taxon>Streptomyces aurantiacus group</taxon>
    </lineage>
</organism>
<protein>
    <submittedName>
        <fullName evidence="2">YD repeat-containing protein</fullName>
    </submittedName>
</protein>
<proteinExistence type="predicted"/>
<name>A0ABT6M492_9ACTN</name>